<dbReference type="PATRIC" id="fig|989403.3.peg.1380"/>
<protein>
    <recommendedName>
        <fullName evidence="3">DUF465 domain-containing protein</fullName>
    </recommendedName>
</protein>
<dbReference type="RefSeq" id="WP_068003984.1">
    <property type="nucleotide sequence ID" value="NZ_FOFM01000007.1"/>
</dbReference>
<dbReference type="STRING" id="989403.SAMN05421798_10790"/>
<dbReference type="InterPro" id="IPR007420">
    <property type="entry name" value="DUF465"/>
</dbReference>
<dbReference type="Proteomes" id="UP000076577">
    <property type="component" value="Unassembled WGS sequence"/>
</dbReference>
<dbReference type="InterPro" id="IPR038444">
    <property type="entry name" value="DUF465_sf"/>
</dbReference>
<dbReference type="Pfam" id="PF04325">
    <property type="entry name" value="DUF465"/>
    <property type="match status" value="1"/>
</dbReference>
<dbReference type="EMBL" id="LMCB01000006">
    <property type="protein sequence ID" value="KZL20797.1"/>
    <property type="molecule type" value="Genomic_DNA"/>
</dbReference>
<proteinExistence type="predicted"/>
<sequence>MMEDNNDQDSIRSELAELRQTHRDLDHSIAALIETRRSDVLQLQRLKKRKLKLRDEIQVLETQLLPDIIA</sequence>
<accession>A0A166AAM8</accession>
<dbReference type="AlphaFoldDB" id="A0A166AAM8"/>
<name>A0A166AAM8_9HYPH</name>
<organism evidence="1 2">
    <name type="scientific">Pseudovibrio axinellae</name>
    <dbReference type="NCBI Taxonomy" id="989403"/>
    <lineage>
        <taxon>Bacteria</taxon>
        <taxon>Pseudomonadati</taxon>
        <taxon>Pseudomonadota</taxon>
        <taxon>Alphaproteobacteria</taxon>
        <taxon>Hyphomicrobiales</taxon>
        <taxon>Stappiaceae</taxon>
        <taxon>Pseudovibrio</taxon>
    </lineage>
</organism>
<gene>
    <name evidence="1" type="ORF">PsAD2_01286</name>
</gene>
<dbReference type="Gene3D" id="6.10.280.50">
    <property type="match status" value="1"/>
</dbReference>
<evidence type="ECO:0000313" key="2">
    <source>
        <dbReference type="Proteomes" id="UP000076577"/>
    </source>
</evidence>
<reference evidence="1 2" key="1">
    <citation type="journal article" date="2016" name="Front. Microbiol.">
        <title>Comparative Genomic Analysis Reveals a Diverse Repertoire of Genes Involved in Prokaryote-Eukaryote Interactions within the Pseudovibrio Genus.</title>
        <authorList>
            <person name="Romano S."/>
            <person name="Fernandez-Guerra A."/>
            <person name="Reen F.J."/>
            <person name="Glockner F.O."/>
            <person name="Crowley S.P."/>
            <person name="O'Sullivan O."/>
            <person name="Cotter P.D."/>
            <person name="Adams C."/>
            <person name="Dobson A.D."/>
            <person name="O'Gara F."/>
        </authorList>
    </citation>
    <scope>NUCLEOTIDE SEQUENCE [LARGE SCALE GENOMIC DNA]</scope>
    <source>
        <strain evidence="1 2">Ad2</strain>
    </source>
</reference>
<evidence type="ECO:0000313" key="1">
    <source>
        <dbReference type="EMBL" id="KZL20797.1"/>
    </source>
</evidence>
<dbReference type="OrthoDB" id="7869924at2"/>
<comment type="caution">
    <text evidence="1">The sequence shown here is derived from an EMBL/GenBank/DDBJ whole genome shotgun (WGS) entry which is preliminary data.</text>
</comment>
<evidence type="ECO:0008006" key="3">
    <source>
        <dbReference type="Google" id="ProtNLM"/>
    </source>
</evidence>
<keyword evidence="2" id="KW-1185">Reference proteome</keyword>